<proteinExistence type="predicted"/>
<dbReference type="Proteomes" id="UP000051681">
    <property type="component" value="Unassembled WGS sequence"/>
</dbReference>
<reference evidence="1 2" key="1">
    <citation type="submission" date="2015-09" db="EMBL/GenBank/DDBJ databases">
        <authorList>
            <consortium name="Swine Surveillance"/>
        </authorList>
    </citation>
    <scope>NUCLEOTIDE SEQUENCE [LARGE SCALE GENOMIC DNA]</scope>
    <source>
        <strain evidence="1 2">CECT 8383</strain>
    </source>
</reference>
<dbReference type="EMBL" id="CYSF01000007">
    <property type="protein sequence ID" value="CUH84349.1"/>
    <property type="molecule type" value="Genomic_DNA"/>
</dbReference>
<dbReference type="NCBIfam" id="TIGR03223">
    <property type="entry name" value="Phn_opern_protn"/>
    <property type="match status" value="1"/>
</dbReference>
<evidence type="ECO:0000313" key="1">
    <source>
        <dbReference type="EMBL" id="CUH84349.1"/>
    </source>
</evidence>
<accession>A0A0P1H4Z0</accession>
<dbReference type="OrthoDB" id="4954742at2"/>
<dbReference type="InterPro" id="IPR009389">
    <property type="entry name" value="DUF1045"/>
</dbReference>
<dbReference type="RefSeq" id="WP_058318473.1">
    <property type="nucleotide sequence ID" value="NZ_CYSF01000007.1"/>
</dbReference>
<organism evidence="1 2">
    <name type="scientific">Thalassovita mediterranea</name>
    <dbReference type="NCBI Taxonomy" id="340021"/>
    <lineage>
        <taxon>Bacteria</taxon>
        <taxon>Pseudomonadati</taxon>
        <taxon>Pseudomonadota</taxon>
        <taxon>Alphaproteobacteria</taxon>
        <taxon>Rhodobacterales</taxon>
        <taxon>Roseobacteraceae</taxon>
        <taxon>Thalassovita</taxon>
    </lineage>
</organism>
<dbReference type="PIRSF" id="PIRSF033328">
    <property type="entry name" value="Phest_Mll4975"/>
    <property type="match status" value="1"/>
</dbReference>
<dbReference type="Gene3D" id="3.90.1140.10">
    <property type="entry name" value="Cyclic phosphodiesterase"/>
    <property type="match status" value="1"/>
</dbReference>
<protein>
    <submittedName>
        <fullName evidence="1">Putative phosphonate metabolism protein</fullName>
    </submittedName>
</protein>
<gene>
    <name evidence="1" type="ORF">TM5383_01557</name>
</gene>
<name>A0A0P1H4Z0_9RHOB</name>
<sequence length="231" mass="25096">MTQSASAFKRYAIYYAPEAGDLADFGASWLGWDLAAGAAVDHPVVEGLDVAALTDVPRKYGLHGTVKPPFRLAEGMTVAGLMEATQAFCATRAPVVLDGLQLTPLGRFLALTVEGDASALGDLAGATVAALDPFRAPLNAAELAKRRQSRLSERQEELLAQWGYPYVMEEFRFHLTLTGKVPKAQVETIRQRMEPLLASILPRPFVIRDLCLVGEDEAGMFHLIHRYALSG</sequence>
<dbReference type="Pfam" id="PF06299">
    <property type="entry name" value="DUF1045"/>
    <property type="match status" value="1"/>
</dbReference>
<dbReference type="STRING" id="340021.TM5383_01557"/>
<keyword evidence="2" id="KW-1185">Reference proteome</keyword>
<dbReference type="AlphaFoldDB" id="A0A0P1H4Z0"/>
<evidence type="ECO:0000313" key="2">
    <source>
        <dbReference type="Proteomes" id="UP000051681"/>
    </source>
</evidence>